<keyword evidence="4" id="KW-1185">Reference proteome</keyword>
<sequence>MKEIKSIIKTYDELDRNQKLALATVVRVEGSSYRRAGARMLVMEDGNWIGGISGGCLEGDALRKAQLAMFQDKPSLVTYDTTDDDAQSIGVGLGCNGIIDVLIAPLKDEPDNALEVLRRCTDKRQPNILITISHNEDGPEALYPGRMFRYESTEQLKAVLPEGAPVEALQEDVETALDRQKSVTGHYELENGGSVSAFIEFLTPTIRLLLFGGNYDVFPMVQLAKDLGRHVTVYANPHKLSRSVFQQADEVKAKEDPVEVDEYTACILMAHDYKTDLNNLRRLLQTEVPYIGMLGPRKRTNKMLDELAEEGITLSEPDEERLHSPVGLDIGALSPEEIALSVLAEIRAYFSRRQGGFLKHRSGTIHERG</sequence>
<dbReference type="OrthoDB" id="9773039at2"/>
<evidence type="ECO:0000259" key="1">
    <source>
        <dbReference type="Pfam" id="PF02625"/>
    </source>
</evidence>
<dbReference type="Gene3D" id="3.40.50.720">
    <property type="entry name" value="NAD(P)-binding Rossmann-like Domain"/>
    <property type="match status" value="1"/>
</dbReference>
<reference evidence="3 4" key="1">
    <citation type="journal article" date="2014" name="Int. J. Syst. Evol. Microbiol.">
        <title>Phaeodactylibacter xiamenensis gen. nov., sp. nov., a member of the family Saprospiraceae isolated from the marine alga Phaeodactylum tricornutum.</title>
        <authorList>
            <person name="Chen Z.Jr."/>
            <person name="Lei X."/>
            <person name="Lai Q."/>
            <person name="Li Y."/>
            <person name="Zhang B."/>
            <person name="Zhang J."/>
            <person name="Zhang H."/>
            <person name="Yang L."/>
            <person name="Zheng W."/>
            <person name="Tian Y."/>
            <person name="Yu Z."/>
            <person name="Xu H.Jr."/>
            <person name="Zheng T."/>
        </authorList>
    </citation>
    <scope>NUCLEOTIDE SEQUENCE [LARGE SCALE GENOMIC DNA]</scope>
    <source>
        <strain evidence="3 4">KD52</strain>
    </source>
</reference>
<evidence type="ECO:0000313" key="3">
    <source>
        <dbReference type="EMBL" id="KGE88476.1"/>
    </source>
</evidence>
<gene>
    <name evidence="3" type="ORF">IX84_07215</name>
</gene>
<comment type="caution">
    <text evidence="3">The sequence shown here is derived from an EMBL/GenBank/DDBJ whole genome shotgun (WGS) entry which is preliminary data.</text>
</comment>
<dbReference type="Proteomes" id="UP000029736">
    <property type="component" value="Unassembled WGS sequence"/>
</dbReference>
<dbReference type="AlphaFoldDB" id="A0A098S8P0"/>
<dbReference type="PANTHER" id="PTHR30388:SF6">
    <property type="entry name" value="XANTHINE DEHYDROGENASE SUBUNIT A-RELATED"/>
    <property type="match status" value="1"/>
</dbReference>
<feature type="domain" description="XdhC- CoxI" evidence="1">
    <location>
        <begin position="15"/>
        <end position="80"/>
    </location>
</feature>
<evidence type="ECO:0000259" key="2">
    <source>
        <dbReference type="Pfam" id="PF13478"/>
    </source>
</evidence>
<proteinExistence type="predicted"/>
<feature type="domain" description="XdhC Rossmann" evidence="2">
    <location>
        <begin position="208"/>
        <end position="346"/>
    </location>
</feature>
<accession>A0A098S8P0</accession>
<protein>
    <submittedName>
        <fullName evidence="3">XshC-Cox1 family protein</fullName>
    </submittedName>
</protein>
<dbReference type="RefSeq" id="WP_044218002.1">
    <property type="nucleotide sequence ID" value="NZ_JBKAGJ010000006.1"/>
</dbReference>
<organism evidence="3 4">
    <name type="scientific">Phaeodactylibacter xiamenensis</name>
    <dbReference type="NCBI Taxonomy" id="1524460"/>
    <lineage>
        <taxon>Bacteria</taxon>
        <taxon>Pseudomonadati</taxon>
        <taxon>Bacteroidota</taxon>
        <taxon>Saprospiria</taxon>
        <taxon>Saprospirales</taxon>
        <taxon>Haliscomenobacteraceae</taxon>
        <taxon>Phaeodactylibacter</taxon>
    </lineage>
</organism>
<dbReference type="Pfam" id="PF13478">
    <property type="entry name" value="XdhC_C"/>
    <property type="match status" value="1"/>
</dbReference>
<dbReference type="InterPro" id="IPR052698">
    <property type="entry name" value="MoCofactor_Util/Proc"/>
</dbReference>
<dbReference type="STRING" id="1524460.IX84_07215"/>
<dbReference type="PANTHER" id="PTHR30388">
    <property type="entry name" value="ALDEHYDE OXIDOREDUCTASE MOLYBDENUM COFACTOR ASSEMBLY PROTEIN"/>
    <property type="match status" value="1"/>
</dbReference>
<dbReference type="EMBL" id="JPOS01000018">
    <property type="protein sequence ID" value="KGE88476.1"/>
    <property type="molecule type" value="Genomic_DNA"/>
</dbReference>
<dbReference type="InterPro" id="IPR027051">
    <property type="entry name" value="XdhC_Rossmann_dom"/>
</dbReference>
<evidence type="ECO:0000313" key="4">
    <source>
        <dbReference type="Proteomes" id="UP000029736"/>
    </source>
</evidence>
<name>A0A098S8P0_9BACT</name>
<dbReference type="Pfam" id="PF02625">
    <property type="entry name" value="XdhC_CoxI"/>
    <property type="match status" value="1"/>
</dbReference>
<dbReference type="InterPro" id="IPR003777">
    <property type="entry name" value="XdhC_CoxI"/>
</dbReference>